<name>A0A5P8PRB8_9CAUD</name>
<accession>A0A5P8PRB8</accession>
<protein>
    <submittedName>
        <fullName evidence="1">Uncharacterized protein</fullName>
    </submittedName>
</protein>
<dbReference type="Proteomes" id="UP000325783">
    <property type="component" value="Segment"/>
</dbReference>
<evidence type="ECO:0000313" key="1">
    <source>
        <dbReference type="EMBL" id="QFR59837.1"/>
    </source>
</evidence>
<keyword evidence="2" id="KW-1185">Reference proteome</keyword>
<reference evidence="1 2" key="1">
    <citation type="submission" date="2019-10" db="EMBL/GenBank/DDBJ databases">
        <authorList>
            <person name="Lin L.C."/>
        </authorList>
    </citation>
    <scope>NUCLEOTIDE SEQUENCE [LARGE SCALE GENOMIC DNA]</scope>
</reference>
<evidence type="ECO:0000313" key="2">
    <source>
        <dbReference type="Proteomes" id="UP000325783"/>
    </source>
</evidence>
<sequence>MYIGFVENLLIKNAKSKVIKTVTLSHCTYHPPLMNARCHYNALWHLQHTKEVVKVHAGYIVSGAIKPEVVAHFICEDIYGNYFDPTLAVCVTNNAEFHVTKTINAFYVPNNELEKLKKSIKSTIPFFLRPLVKI</sequence>
<dbReference type="EMBL" id="MN584918">
    <property type="protein sequence ID" value="QFR59837.1"/>
    <property type="molecule type" value="Genomic_DNA"/>
</dbReference>
<proteinExistence type="predicted"/>
<organism evidence="1 2">
    <name type="scientific">Vibrio phage phi50-12</name>
    <dbReference type="NCBI Taxonomy" id="2654972"/>
    <lineage>
        <taxon>Viruses</taxon>
        <taxon>Duplodnaviria</taxon>
        <taxon>Heunggongvirae</taxon>
        <taxon>Uroviricota</taxon>
        <taxon>Caudoviricetes</taxon>
        <taxon>Schitoviridae</taxon>
        <taxon>Penintadodekavirus</taxon>
        <taxon>Penintadodekavirus 5012</taxon>
    </lineage>
</organism>
<gene>
    <name evidence="1" type="ORF">VOWphi5012_053</name>
</gene>